<protein>
    <recommendedName>
        <fullName evidence="5">Right handed beta helix domain-containing protein</fullName>
    </recommendedName>
</protein>
<evidence type="ECO:0000313" key="4">
    <source>
        <dbReference type="Proteomes" id="UP000289166"/>
    </source>
</evidence>
<feature type="chain" id="PRO_5020442642" description="Right handed beta helix domain-containing protein" evidence="2">
    <location>
        <begin position="25"/>
        <end position="386"/>
    </location>
</feature>
<dbReference type="InterPro" id="IPR011050">
    <property type="entry name" value="Pectin_lyase_fold/virulence"/>
</dbReference>
<dbReference type="SMART" id="SM00710">
    <property type="entry name" value="PbH1"/>
    <property type="match status" value="4"/>
</dbReference>
<sequence length="386" mass="40740">MKRIFLLLLTMIICLPILSTNVYADSPPATLTVDGVLIGSYPSVQAAVDAVVTTIGSNFVIEIAAGTVTDQLNIAQQPNKNVVVKPQPGATVTFKNTIVVDGNGNLNSPETLLIQGLNFDLSSGTPENCIHFNLIPPRVGYCYPHNVTINGCTFKGVLGTTVAVQSVGGGSRNIAILNCTATNMHSLAQFRAVSGYAFVQNCTLSNSENGVNFYGPGNLVIDSNKLEVQGYAVRSGQSSGSIITTGSVTINNSILKSDSTEDGTLVLRGDSTNNIIIIHSTITNANVNGAGIQNLNEASEGLYKIDIVESDINGHITGIIPSTIAVIDDPNVPNGPVSINGNGSDDNILSQILRIILTILLIILLIILIPLAFLFNKIKSFFCKSK</sequence>
<organism evidence="3 4">
    <name type="scientific">Acetivibrio mesophilus</name>
    <dbReference type="NCBI Taxonomy" id="2487273"/>
    <lineage>
        <taxon>Bacteria</taxon>
        <taxon>Bacillati</taxon>
        <taxon>Bacillota</taxon>
        <taxon>Clostridia</taxon>
        <taxon>Eubacteriales</taxon>
        <taxon>Oscillospiraceae</taxon>
        <taxon>Acetivibrio</taxon>
    </lineage>
</organism>
<evidence type="ECO:0000256" key="1">
    <source>
        <dbReference type="SAM" id="Phobius"/>
    </source>
</evidence>
<dbReference type="SUPFAM" id="SSF51126">
    <property type="entry name" value="Pectin lyase-like"/>
    <property type="match status" value="1"/>
</dbReference>
<dbReference type="InterPro" id="IPR012334">
    <property type="entry name" value="Pectin_lyas_fold"/>
</dbReference>
<reference evidence="4" key="1">
    <citation type="submission" date="2018-11" db="EMBL/GenBank/DDBJ databases">
        <title>Genome sequencing of a novel mesophilic and cellulolytic organism within the genus Hungateiclostridium.</title>
        <authorList>
            <person name="Rettenmaier R."/>
            <person name="Liebl W."/>
            <person name="Zverlov V."/>
        </authorList>
    </citation>
    <scope>NUCLEOTIDE SEQUENCE [LARGE SCALE GENOMIC DNA]</scope>
    <source>
        <strain evidence="4">N2K1</strain>
    </source>
</reference>
<accession>A0A4Q0I0N9</accession>
<feature type="signal peptide" evidence="2">
    <location>
        <begin position="1"/>
        <end position="24"/>
    </location>
</feature>
<dbReference type="OrthoDB" id="9983040at2"/>
<name>A0A4Q0I0N9_9FIRM</name>
<feature type="transmembrane region" description="Helical" evidence="1">
    <location>
        <begin position="352"/>
        <end position="376"/>
    </location>
</feature>
<dbReference type="RefSeq" id="WP_128706552.1">
    <property type="nucleotide sequence ID" value="NZ_RLII01000052.1"/>
</dbReference>
<dbReference type="AlphaFoldDB" id="A0A4Q0I0N9"/>
<proteinExistence type="predicted"/>
<evidence type="ECO:0000313" key="3">
    <source>
        <dbReference type="EMBL" id="RXE57601.1"/>
    </source>
</evidence>
<evidence type="ECO:0000256" key="2">
    <source>
        <dbReference type="SAM" id="SignalP"/>
    </source>
</evidence>
<dbReference type="EMBL" id="RLII01000052">
    <property type="protein sequence ID" value="RXE57601.1"/>
    <property type="molecule type" value="Genomic_DNA"/>
</dbReference>
<keyword evidence="1" id="KW-0472">Membrane</keyword>
<keyword evidence="4" id="KW-1185">Reference proteome</keyword>
<dbReference type="Gene3D" id="2.160.20.10">
    <property type="entry name" value="Single-stranded right-handed beta-helix, Pectin lyase-like"/>
    <property type="match status" value="1"/>
</dbReference>
<gene>
    <name evidence="3" type="ORF">EFD62_16850</name>
</gene>
<comment type="caution">
    <text evidence="3">The sequence shown here is derived from an EMBL/GenBank/DDBJ whole genome shotgun (WGS) entry which is preliminary data.</text>
</comment>
<dbReference type="Proteomes" id="UP000289166">
    <property type="component" value="Unassembled WGS sequence"/>
</dbReference>
<keyword evidence="1" id="KW-1133">Transmembrane helix</keyword>
<keyword evidence="1" id="KW-0812">Transmembrane</keyword>
<keyword evidence="2" id="KW-0732">Signal</keyword>
<dbReference type="InterPro" id="IPR006626">
    <property type="entry name" value="PbH1"/>
</dbReference>
<evidence type="ECO:0008006" key="5">
    <source>
        <dbReference type="Google" id="ProtNLM"/>
    </source>
</evidence>